<proteinExistence type="predicted"/>
<comment type="caution">
    <text evidence="1">The sequence shown here is derived from an EMBL/GenBank/DDBJ whole genome shotgun (WGS) entry which is preliminary data.</text>
</comment>
<gene>
    <name evidence="1" type="ORF">KIN20_018684</name>
</gene>
<accession>A0AAD5N403</accession>
<evidence type="ECO:0000313" key="2">
    <source>
        <dbReference type="Proteomes" id="UP001196413"/>
    </source>
</evidence>
<reference evidence="1" key="1">
    <citation type="submission" date="2021-06" db="EMBL/GenBank/DDBJ databases">
        <title>Parelaphostrongylus tenuis whole genome reference sequence.</title>
        <authorList>
            <person name="Garwood T.J."/>
            <person name="Larsen P.A."/>
            <person name="Fountain-Jones N.M."/>
            <person name="Garbe J.R."/>
            <person name="Macchietto M.G."/>
            <person name="Kania S.A."/>
            <person name="Gerhold R.W."/>
            <person name="Richards J.E."/>
            <person name="Wolf T.M."/>
        </authorList>
    </citation>
    <scope>NUCLEOTIDE SEQUENCE</scope>
    <source>
        <strain evidence="1">MNPRO001-30</strain>
        <tissue evidence="1">Meninges</tissue>
    </source>
</reference>
<organism evidence="1 2">
    <name type="scientific">Parelaphostrongylus tenuis</name>
    <name type="common">Meningeal worm</name>
    <dbReference type="NCBI Taxonomy" id="148309"/>
    <lineage>
        <taxon>Eukaryota</taxon>
        <taxon>Metazoa</taxon>
        <taxon>Ecdysozoa</taxon>
        <taxon>Nematoda</taxon>
        <taxon>Chromadorea</taxon>
        <taxon>Rhabditida</taxon>
        <taxon>Rhabditina</taxon>
        <taxon>Rhabditomorpha</taxon>
        <taxon>Strongyloidea</taxon>
        <taxon>Metastrongylidae</taxon>
        <taxon>Parelaphostrongylus</taxon>
    </lineage>
</organism>
<protein>
    <submittedName>
        <fullName evidence="1">Uncharacterized protein</fullName>
    </submittedName>
</protein>
<dbReference type="AlphaFoldDB" id="A0AAD5N403"/>
<sequence length="87" mass="10195">MCVSVLGRTLNMENNMNEERDRKRKATWAVFGPLKEATDQVTTTNYALIFLIQQSSQHSVMQRRRGLILRARQEHYKQLTERLNDAS</sequence>
<evidence type="ECO:0000313" key="1">
    <source>
        <dbReference type="EMBL" id="KAJ1359866.1"/>
    </source>
</evidence>
<dbReference type="Proteomes" id="UP001196413">
    <property type="component" value="Unassembled WGS sequence"/>
</dbReference>
<name>A0AAD5N403_PARTN</name>
<dbReference type="EMBL" id="JAHQIW010003720">
    <property type="protein sequence ID" value="KAJ1359866.1"/>
    <property type="molecule type" value="Genomic_DNA"/>
</dbReference>
<keyword evidence="2" id="KW-1185">Reference proteome</keyword>